<protein>
    <submittedName>
        <fullName evidence="2">Uncharacterized protein</fullName>
    </submittedName>
</protein>
<feature type="compositionally biased region" description="Polar residues" evidence="1">
    <location>
        <begin position="140"/>
        <end position="153"/>
    </location>
</feature>
<feature type="compositionally biased region" description="Low complexity" evidence="1">
    <location>
        <begin position="672"/>
        <end position="719"/>
    </location>
</feature>
<feature type="region of interest" description="Disordered" evidence="1">
    <location>
        <begin position="331"/>
        <end position="362"/>
    </location>
</feature>
<feature type="compositionally biased region" description="Basic and acidic residues" evidence="1">
    <location>
        <begin position="516"/>
        <end position="554"/>
    </location>
</feature>
<keyword evidence="3" id="KW-1185">Reference proteome</keyword>
<evidence type="ECO:0000313" key="2">
    <source>
        <dbReference type="EMBL" id="TNY21501.1"/>
    </source>
</evidence>
<dbReference type="EMBL" id="SOZI01000042">
    <property type="protein sequence ID" value="TNY21501.1"/>
    <property type="molecule type" value="Genomic_DNA"/>
</dbReference>
<proteinExistence type="predicted"/>
<reference evidence="2 3" key="1">
    <citation type="submission" date="2019-03" db="EMBL/GenBank/DDBJ databases">
        <title>Rhodosporidium diobovatum UCD-FST 08-225 genome sequencing, assembly, and annotation.</title>
        <authorList>
            <person name="Fakankun I.U."/>
            <person name="Fristensky B."/>
            <person name="Levin D.B."/>
        </authorList>
    </citation>
    <scope>NUCLEOTIDE SEQUENCE [LARGE SCALE GENOMIC DNA]</scope>
    <source>
        <strain evidence="2 3">UCD-FST 08-225</strain>
    </source>
</reference>
<feature type="compositionally biased region" description="Acidic residues" evidence="1">
    <location>
        <begin position="602"/>
        <end position="649"/>
    </location>
</feature>
<feature type="compositionally biased region" description="Low complexity" evidence="1">
    <location>
        <begin position="375"/>
        <end position="410"/>
    </location>
</feature>
<feature type="compositionally biased region" description="Low complexity" evidence="1">
    <location>
        <begin position="331"/>
        <end position="343"/>
    </location>
</feature>
<feature type="compositionally biased region" description="Polar residues" evidence="1">
    <location>
        <begin position="1"/>
        <end position="19"/>
    </location>
</feature>
<evidence type="ECO:0000256" key="1">
    <source>
        <dbReference type="SAM" id="MobiDB-lite"/>
    </source>
</evidence>
<feature type="compositionally biased region" description="Low complexity" evidence="1">
    <location>
        <begin position="442"/>
        <end position="459"/>
    </location>
</feature>
<comment type="caution">
    <text evidence="2">The sequence shown here is derived from an EMBL/GenBank/DDBJ whole genome shotgun (WGS) entry which is preliminary data.</text>
</comment>
<dbReference type="Proteomes" id="UP000311382">
    <property type="component" value="Unassembled WGS sequence"/>
</dbReference>
<name>A0A5C5G0J5_9BASI</name>
<feature type="region of interest" description="Disordered" evidence="1">
    <location>
        <begin position="474"/>
        <end position="493"/>
    </location>
</feature>
<evidence type="ECO:0000313" key="3">
    <source>
        <dbReference type="Proteomes" id="UP000311382"/>
    </source>
</evidence>
<feature type="compositionally biased region" description="Polar residues" evidence="1">
    <location>
        <begin position="425"/>
        <end position="434"/>
    </location>
</feature>
<accession>A0A5C5G0J5</accession>
<feature type="region of interest" description="Disordered" evidence="1">
    <location>
        <begin position="1"/>
        <end position="207"/>
    </location>
</feature>
<dbReference type="AlphaFoldDB" id="A0A5C5G0J5"/>
<feature type="compositionally biased region" description="Low complexity" evidence="1">
    <location>
        <begin position="25"/>
        <end position="40"/>
    </location>
</feature>
<feature type="compositionally biased region" description="Low complexity" evidence="1">
    <location>
        <begin position="188"/>
        <end position="207"/>
    </location>
</feature>
<organism evidence="2 3">
    <name type="scientific">Rhodotorula diobovata</name>
    <dbReference type="NCBI Taxonomy" id="5288"/>
    <lineage>
        <taxon>Eukaryota</taxon>
        <taxon>Fungi</taxon>
        <taxon>Dikarya</taxon>
        <taxon>Basidiomycota</taxon>
        <taxon>Pucciniomycotina</taxon>
        <taxon>Microbotryomycetes</taxon>
        <taxon>Sporidiobolales</taxon>
        <taxon>Sporidiobolaceae</taxon>
        <taxon>Rhodotorula</taxon>
    </lineage>
</organism>
<dbReference type="OrthoDB" id="2530467at2759"/>
<feature type="region of interest" description="Disordered" evidence="1">
    <location>
        <begin position="502"/>
        <end position="785"/>
    </location>
</feature>
<feature type="compositionally biased region" description="Low complexity" evidence="1">
    <location>
        <begin position="480"/>
        <end position="489"/>
    </location>
</feature>
<sequence length="832" mass="85918">MSKSRSLHFPSTTKNSASMADSPRRNTQANRQARRAQPYARPAPVPEPQGTPSRLRSLLSYVSPFRSARKPKEPSPEPADAAAVSEDEDAGMDNGRVKDEHDSADEDAQFALHGKLMTRAGDFNQNAPPSPSPGTGSSTQRSLGSSLASSATMPNLAALGAAPSTSSGLATPRFPGALRRSPSRAHYADAQSAYTAESAAASSSSHATQELARFFQAKAERGEDRLSAVEQAGVFQLMQRAQEESALPTAFTPNFRSIQPSFLSQPASQVPSSSASSVFGGAAPSIAGSAIPPTATKRRRPIYVGAGYSSRRRRTALGSGLASTQIESALSSLAGGPSSGNNADGKRRRTGANDEDEDDIPVATLDDIVASPARTAAAVPASPARSFVASPAPASKPKAPAPAALSKIAGAGTGASTPAKPSPLWQVSSQSEAATPSPPRKAPATTTSTAGAGASPASATRAADLVLEVIRQEDEARQKALPQPAAAPASVRGNKDAILNPYAGEENPLALAGRVARKDKAKPASPKPKERVSKVVAEVEKLKEKEISPLEQLERTMPAEYRRDTKRSKQASPPPAPKPAPAKAKAKAAAKPVAVVTLSSSDNEDEDEEMGSGDNEEHEDEGEEDEEEEEEEDQLDEDEDEAEQDDDEPLPAPSSAFSFGKPSQPAKSAFTFGSSSSQPQPASTSTSTSPFSFGSSTAAKPAFSFAPAPAAPASAAAAPAPEPTSDGAHALLALSGGDATRPLTPQEAHIPPKPPVFPPSSSATAKPDAVADESDPKATARTLPKAQLPLARFSFAGVGGGGAARQETDKAREAVKELAKAMGKGELPTFAF</sequence>
<feature type="region of interest" description="Disordered" evidence="1">
    <location>
        <begin position="375"/>
        <end position="459"/>
    </location>
</feature>
<feature type="compositionally biased region" description="Low complexity" evidence="1">
    <location>
        <begin position="581"/>
        <end position="601"/>
    </location>
</feature>
<gene>
    <name evidence="2" type="ORF">DMC30DRAFT_199261</name>
</gene>